<evidence type="ECO:0000259" key="5">
    <source>
        <dbReference type="PROSITE" id="PS50022"/>
    </source>
</evidence>
<keyword evidence="2" id="KW-0378">Hydrolase</keyword>
<reference evidence="6" key="1">
    <citation type="submission" date="2023-03" db="EMBL/GenBank/DDBJ databases">
        <title>Edaphobacter sp.</title>
        <authorList>
            <person name="Huber K.J."/>
            <person name="Papendorf J."/>
            <person name="Pilke C."/>
            <person name="Bunk B."/>
            <person name="Sproeer C."/>
            <person name="Pester M."/>
        </authorList>
    </citation>
    <scope>NUCLEOTIDE SEQUENCE</scope>
    <source>
        <strain evidence="6">DSM 110680</strain>
    </source>
</reference>
<sequence length="1167" mass="129149">MKLFCFVLACVSLAVQAQTYTRGIGVYPGDPKEYTGPTLAADTHTYRNLALHRPAYQSSAYDYNLTAQLITDGIKETSVPRWIETSTSDAGILPKNNRELLLDGNVVSSVNVSGESPWVEFDLKGGGDAPEIDRIDLYLRKIYDHAPTGGWTFRVLGSDDGANWKEVSDATGTEWPDMRGAGPSFLQTIAFPAPSRFHSYRVQLSAANVHTWGVAELALFDKGQPIRVAGPDVFSSAWMSARSAEEWVYVDLGAVCTFDRVALTWIQRAAEGSIQVSNDAKQWNTLQPLTAGANASDDIHLAQPTHARYVRVAMTKPEKPGDRYILSELEVFGRGGLVVMPHAPSPAQNDGTLPLAGGNWRVQRASLVSAAGEQLSTPGFADKSWMIATVPGTVLTSYLNDGAIPNPDFGDNQYAISDSFFCADFWYRDEFNVPAEQRPGEHTWLNFDGINWKADIYLNGHRVGRVDGGFMRGRFDVTPFVLHGALNALAVRIIRVANPGSTKDKAGPTMNGGALGRDNPTYHASVGWDWISTVRGRDTGIWGTVSLTTSGPVTIEDPLVTTTLPLPDTTHADVTIQATLRNLDATNVSGTLRASFGDVKVEIPVTVEAQSTKLVELSPATQAALRLANPKLWWPVGYGDPNLYPVSISFVEGGEVSDQTSFQAGVRQFTYSEDGGVLKIWINGRRLIARGGNWGFPESMLRYRAREYETAMRYHRDEHFNMIRNWVGQTGDEAFYDAADRNGVVVWQDFWLANPWDGPDPDDNDLFLVNAKDYLLRIRNHASLGIFCGRNEGFPPQPIDDGLRNLVATLAPGSHYISSSADGPVSGHGPYRVEPLRYYFENAPTKLHSEMGSPNVVEMDDLRRTMPESAMWPQGYQWPLHDYHEQNPFTTAVDKQYGGATNIDKWVSFAQFVDYDAYRGMFEGQSKNRLGLLIWMSHPAWPSLLWQTYDYFFDTDAGYYGAKKAAEPLHIQWNAATDAVEVVNYNAGDQTGLSAHAQVIDLDGSVKWEKKVTLDSHEDTTESPMKLEFPGGLARTHFIRLTLSRRDEIVSSNFYLHGQTEGDYQGICDLSAAKVEIKTKIKQSGAQWQITVELHNASKVPALMVRVKAVRSKTGDLILPALYTDNYIALMPGEKRTISISLEDADTRGERPGVRLDAYNLADLKQH</sequence>
<dbReference type="InterPro" id="IPR054593">
    <property type="entry name" value="Beta-mannosidase-like_N2"/>
</dbReference>
<dbReference type="SUPFAM" id="SSF49303">
    <property type="entry name" value="beta-Galactosidase/glucuronidase domain"/>
    <property type="match status" value="3"/>
</dbReference>
<dbReference type="RefSeq" id="WP_348263239.1">
    <property type="nucleotide sequence ID" value="NZ_CP121196.1"/>
</dbReference>
<accession>A0AAU7DLS3</accession>
<protein>
    <submittedName>
        <fullName evidence="6">Discoidin domain-containing protein</fullName>
    </submittedName>
</protein>
<feature type="chain" id="PRO_5043997460" evidence="4">
    <location>
        <begin position="18"/>
        <end position="1167"/>
    </location>
</feature>
<dbReference type="InterPro" id="IPR006102">
    <property type="entry name" value="Ig-like_GH2"/>
</dbReference>
<evidence type="ECO:0000313" key="6">
    <source>
        <dbReference type="EMBL" id="XBH18013.1"/>
    </source>
</evidence>
<dbReference type="InterPro" id="IPR041351">
    <property type="entry name" value="Ig_GlcNase"/>
</dbReference>
<gene>
    <name evidence="6" type="ORF">P8935_01475</name>
</gene>
<evidence type="ECO:0000256" key="2">
    <source>
        <dbReference type="ARBA" id="ARBA00022801"/>
    </source>
</evidence>
<comment type="similarity">
    <text evidence="1">Belongs to the glycosyl hydrolase 2 family.</text>
</comment>
<dbReference type="Pfam" id="PF00754">
    <property type="entry name" value="F5_F8_type_C"/>
    <property type="match status" value="1"/>
</dbReference>
<evidence type="ECO:0000256" key="4">
    <source>
        <dbReference type="SAM" id="SignalP"/>
    </source>
</evidence>
<dbReference type="PROSITE" id="PS50022">
    <property type="entry name" value="FA58C_3"/>
    <property type="match status" value="1"/>
</dbReference>
<dbReference type="Gene3D" id="3.20.20.80">
    <property type="entry name" value="Glycosidases"/>
    <property type="match status" value="1"/>
</dbReference>
<dbReference type="Pfam" id="PF18368">
    <property type="entry name" value="Ig_GlcNase"/>
    <property type="match status" value="1"/>
</dbReference>
<dbReference type="PANTHER" id="PTHR43536:SF1">
    <property type="entry name" value="MANNOSYLGLYCOPROTEIN ENDO-BETA-MANNOSIDASE"/>
    <property type="match status" value="1"/>
</dbReference>
<dbReference type="InterPro" id="IPR000421">
    <property type="entry name" value="FA58C"/>
</dbReference>
<dbReference type="InterPro" id="IPR043534">
    <property type="entry name" value="EBDG/EBM"/>
</dbReference>
<dbReference type="PANTHER" id="PTHR43536">
    <property type="entry name" value="MANNOSYLGLYCOPROTEIN ENDO-BETA-MANNOSIDASE"/>
    <property type="match status" value="1"/>
</dbReference>
<dbReference type="SUPFAM" id="SSF49785">
    <property type="entry name" value="Galactose-binding domain-like"/>
    <property type="match status" value="3"/>
</dbReference>
<dbReference type="Gene3D" id="2.60.120.260">
    <property type="entry name" value="Galactose-binding domain-like"/>
    <property type="match status" value="3"/>
</dbReference>
<dbReference type="Pfam" id="PF22666">
    <property type="entry name" value="Glyco_hydro_2_N2"/>
    <property type="match status" value="1"/>
</dbReference>
<evidence type="ECO:0000256" key="3">
    <source>
        <dbReference type="ARBA" id="ARBA00023295"/>
    </source>
</evidence>
<dbReference type="GO" id="GO:0004553">
    <property type="term" value="F:hydrolase activity, hydrolyzing O-glycosyl compounds"/>
    <property type="evidence" value="ECO:0007669"/>
    <property type="project" value="InterPro"/>
</dbReference>
<proteinExistence type="inferred from homology"/>
<evidence type="ECO:0000256" key="1">
    <source>
        <dbReference type="ARBA" id="ARBA00007401"/>
    </source>
</evidence>
<dbReference type="InterPro" id="IPR013783">
    <property type="entry name" value="Ig-like_fold"/>
</dbReference>
<dbReference type="AlphaFoldDB" id="A0AAU7DLS3"/>
<dbReference type="SUPFAM" id="SSF51445">
    <property type="entry name" value="(Trans)glycosidases"/>
    <property type="match status" value="1"/>
</dbReference>
<dbReference type="InterPro" id="IPR008979">
    <property type="entry name" value="Galactose-bd-like_sf"/>
</dbReference>
<keyword evidence="4" id="KW-0732">Signal</keyword>
<dbReference type="EMBL" id="CP121196">
    <property type="protein sequence ID" value="XBH18013.1"/>
    <property type="molecule type" value="Genomic_DNA"/>
</dbReference>
<name>A0AAU7DLS3_9BACT</name>
<dbReference type="InterPro" id="IPR036156">
    <property type="entry name" value="Beta-gal/glucu_dom_sf"/>
</dbReference>
<dbReference type="Pfam" id="PF00703">
    <property type="entry name" value="Glyco_hydro_2"/>
    <property type="match status" value="1"/>
</dbReference>
<organism evidence="6">
    <name type="scientific">Telmatobacter sp. DSM 110680</name>
    <dbReference type="NCBI Taxonomy" id="3036704"/>
    <lineage>
        <taxon>Bacteria</taxon>
        <taxon>Pseudomonadati</taxon>
        <taxon>Acidobacteriota</taxon>
        <taxon>Terriglobia</taxon>
        <taxon>Terriglobales</taxon>
        <taxon>Acidobacteriaceae</taxon>
        <taxon>Telmatobacter</taxon>
    </lineage>
</organism>
<dbReference type="InterPro" id="IPR017853">
    <property type="entry name" value="GH"/>
</dbReference>
<dbReference type="GO" id="GO:0005975">
    <property type="term" value="P:carbohydrate metabolic process"/>
    <property type="evidence" value="ECO:0007669"/>
    <property type="project" value="InterPro"/>
</dbReference>
<feature type="signal peptide" evidence="4">
    <location>
        <begin position="1"/>
        <end position="17"/>
    </location>
</feature>
<dbReference type="Gene3D" id="2.60.40.10">
    <property type="entry name" value="Immunoglobulins"/>
    <property type="match status" value="3"/>
</dbReference>
<feature type="domain" description="F5/8 type C" evidence="5">
    <location>
        <begin position="235"/>
        <end position="334"/>
    </location>
</feature>
<keyword evidence="3" id="KW-0326">Glycosidase</keyword>